<dbReference type="AlphaFoldDB" id="A0A9N9GZJ1"/>
<name>A0A9N9GZJ1_9GLOM</name>
<dbReference type="Proteomes" id="UP000789759">
    <property type="component" value="Unassembled WGS sequence"/>
</dbReference>
<proteinExistence type="predicted"/>
<organism evidence="1 2">
    <name type="scientific">Cetraspora pellucida</name>
    <dbReference type="NCBI Taxonomy" id="1433469"/>
    <lineage>
        <taxon>Eukaryota</taxon>
        <taxon>Fungi</taxon>
        <taxon>Fungi incertae sedis</taxon>
        <taxon>Mucoromycota</taxon>
        <taxon>Glomeromycotina</taxon>
        <taxon>Glomeromycetes</taxon>
        <taxon>Diversisporales</taxon>
        <taxon>Gigasporaceae</taxon>
        <taxon>Cetraspora</taxon>
    </lineage>
</organism>
<gene>
    <name evidence="1" type="ORF">CPELLU_LOCUS8872</name>
</gene>
<evidence type="ECO:0000313" key="2">
    <source>
        <dbReference type="Proteomes" id="UP000789759"/>
    </source>
</evidence>
<reference evidence="1" key="1">
    <citation type="submission" date="2021-06" db="EMBL/GenBank/DDBJ databases">
        <authorList>
            <person name="Kallberg Y."/>
            <person name="Tangrot J."/>
            <person name="Rosling A."/>
        </authorList>
    </citation>
    <scope>NUCLEOTIDE SEQUENCE</scope>
    <source>
        <strain evidence="1">FL966</strain>
    </source>
</reference>
<evidence type="ECO:0000313" key="1">
    <source>
        <dbReference type="EMBL" id="CAG8641294.1"/>
    </source>
</evidence>
<comment type="caution">
    <text evidence="1">The sequence shown here is derived from an EMBL/GenBank/DDBJ whole genome shotgun (WGS) entry which is preliminary data.</text>
</comment>
<accession>A0A9N9GZJ1</accession>
<dbReference type="EMBL" id="CAJVQA010006472">
    <property type="protein sequence ID" value="CAG8641294.1"/>
    <property type="molecule type" value="Genomic_DNA"/>
</dbReference>
<keyword evidence="2" id="KW-1185">Reference proteome</keyword>
<feature type="non-terminal residue" evidence="1">
    <location>
        <position position="1"/>
    </location>
</feature>
<sequence length="41" mass="4645">EKLLANAFVRTYANLKSSDYNLRLDKNAFAEAYCKNTSLTS</sequence>
<protein>
    <submittedName>
        <fullName evidence="1">8656_t:CDS:1</fullName>
    </submittedName>
</protein>